<comment type="subcellular location">
    <subcellularLocation>
        <location evidence="1">Membrane</location>
        <topology evidence="1">Multi-pass membrane protein</topology>
    </subcellularLocation>
</comment>
<dbReference type="PANTHER" id="PTHR24089">
    <property type="entry name" value="SOLUTE CARRIER FAMILY 25"/>
    <property type="match status" value="1"/>
</dbReference>
<dbReference type="InterPro" id="IPR002067">
    <property type="entry name" value="MCP"/>
</dbReference>
<evidence type="ECO:0000313" key="11">
    <source>
        <dbReference type="Proteomes" id="UP000694562"/>
    </source>
</evidence>
<dbReference type="SUPFAM" id="SSF103506">
    <property type="entry name" value="Mitochondrial carrier"/>
    <property type="match status" value="1"/>
</dbReference>
<reference evidence="10" key="1">
    <citation type="submission" date="2025-08" db="UniProtKB">
        <authorList>
            <consortium name="Ensembl"/>
        </authorList>
    </citation>
    <scope>IDENTIFICATION</scope>
</reference>
<dbReference type="PRINTS" id="PR00926">
    <property type="entry name" value="MITOCARRIER"/>
</dbReference>
<evidence type="ECO:0000256" key="5">
    <source>
        <dbReference type="ARBA" id="ARBA00022737"/>
    </source>
</evidence>
<dbReference type="InterPro" id="IPR018108">
    <property type="entry name" value="MCP_transmembrane"/>
</dbReference>
<evidence type="ECO:0000313" key="10">
    <source>
        <dbReference type="Ensembl" id="ENSFTIP00000010648.1"/>
    </source>
</evidence>
<keyword evidence="5" id="KW-0677">Repeat</keyword>
<dbReference type="Pfam" id="PF00153">
    <property type="entry name" value="Mito_carr"/>
    <property type="match status" value="2"/>
</dbReference>
<keyword evidence="6 7" id="KW-0472">Membrane</keyword>
<dbReference type="Gene3D" id="1.50.40.10">
    <property type="entry name" value="Mitochondrial carrier domain"/>
    <property type="match status" value="1"/>
</dbReference>
<evidence type="ECO:0000256" key="2">
    <source>
        <dbReference type="ARBA" id="ARBA00006375"/>
    </source>
</evidence>
<feature type="region of interest" description="Disordered" evidence="9">
    <location>
        <begin position="1"/>
        <end position="32"/>
    </location>
</feature>
<evidence type="ECO:0000256" key="6">
    <source>
        <dbReference type="ARBA" id="ARBA00023136"/>
    </source>
</evidence>
<proteinExistence type="inferred from homology"/>
<dbReference type="GO" id="GO:0055085">
    <property type="term" value="P:transmembrane transport"/>
    <property type="evidence" value="ECO:0007669"/>
    <property type="project" value="InterPro"/>
</dbReference>
<accession>A0A8C4UHM0</accession>
<evidence type="ECO:0000256" key="3">
    <source>
        <dbReference type="ARBA" id="ARBA00022448"/>
    </source>
</evidence>
<keyword evidence="11" id="KW-1185">Reference proteome</keyword>
<organism evidence="10 11">
    <name type="scientific">Falco tinnunculus</name>
    <name type="common">Common kestrel</name>
    <dbReference type="NCBI Taxonomy" id="100819"/>
    <lineage>
        <taxon>Eukaryota</taxon>
        <taxon>Metazoa</taxon>
        <taxon>Chordata</taxon>
        <taxon>Craniata</taxon>
        <taxon>Vertebrata</taxon>
        <taxon>Euteleostomi</taxon>
        <taxon>Archelosauria</taxon>
        <taxon>Archosauria</taxon>
        <taxon>Dinosauria</taxon>
        <taxon>Saurischia</taxon>
        <taxon>Theropoda</taxon>
        <taxon>Coelurosauria</taxon>
        <taxon>Aves</taxon>
        <taxon>Neognathae</taxon>
        <taxon>Neoaves</taxon>
        <taxon>Telluraves</taxon>
        <taxon>Australaves</taxon>
        <taxon>Falconiformes</taxon>
        <taxon>Falconidae</taxon>
        <taxon>Falco</taxon>
    </lineage>
</organism>
<evidence type="ECO:0000256" key="4">
    <source>
        <dbReference type="ARBA" id="ARBA00022692"/>
    </source>
</evidence>
<protein>
    <submittedName>
        <fullName evidence="10">Solute carrier family 25 member 42</fullName>
    </submittedName>
</protein>
<keyword evidence="4 7" id="KW-0812">Transmembrane</keyword>
<keyword evidence="3 8" id="KW-0813">Transport</keyword>
<evidence type="ECO:0000256" key="7">
    <source>
        <dbReference type="PROSITE-ProRule" id="PRU00282"/>
    </source>
</evidence>
<feature type="repeat" description="Solcar" evidence="7">
    <location>
        <begin position="34"/>
        <end position="120"/>
    </location>
</feature>
<dbReference type="InterPro" id="IPR023395">
    <property type="entry name" value="MCP_dom_sf"/>
</dbReference>
<dbReference type="AlphaFoldDB" id="A0A8C4UHM0"/>
<name>A0A8C4UHM0_FALTI</name>
<dbReference type="Proteomes" id="UP000694562">
    <property type="component" value="Unplaced"/>
</dbReference>
<reference evidence="10" key="2">
    <citation type="submission" date="2025-09" db="UniProtKB">
        <authorList>
            <consortium name="Ensembl"/>
        </authorList>
    </citation>
    <scope>IDENTIFICATION</scope>
</reference>
<sequence>MGNGVREGQVDFKQQDVEPVTSTRLPSEDNQEKKKVLNSLMSGALAGAVAKTAVAPLDRTKIMFQVSSKRFSAKEAYRLIYRTYLNEGFWSLWRGNSATMVRVIPYAAIQFCAHEEYKQLLGSYYGFQGKALTPFPRFIAGSLAGTTAAMLTYPLDMVRARMAVTPKEMYSNIVHVFIRISREEGLKTLYRGFTPTILGVIPYAGLSFFTYETLKKLHAGKGNLVCFRMKGCRLLAGSRCLNSAVQVLCLALKPIAKFCAGGACASVSLIPGYDEGKPQISGICLAEEQGGASPGCRRAGLHTESANNQIGYKISGAQALSTPFGSLPTCPESRVYDEKLSALCYFLFPRSQWEIAAIPSGAAFVWCLCRLDRPVSLLPPGCGSPTHADSGGYGTHVQFHPSHHAGDYKRRGTNPWLVQRTQHELGQRSDCSGNKLHNL</sequence>
<evidence type="ECO:0000256" key="1">
    <source>
        <dbReference type="ARBA" id="ARBA00004141"/>
    </source>
</evidence>
<feature type="repeat" description="Solcar" evidence="7">
    <location>
        <begin position="132"/>
        <end position="217"/>
    </location>
</feature>
<evidence type="ECO:0000256" key="8">
    <source>
        <dbReference type="RuleBase" id="RU000488"/>
    </source>
</evidence>
<dbReference type="PROSITE" id="PS50920">
    <property type="entry name" value="SOLCAR"/>
    <property type="match status" value="2"/>
</dbReference>
<dbReference type="OrthoDB" id="270584at2759"/>
<comment type="similarity">
    <text evidence="2 8">Belongs to the mitochondrial carrier (TC 2.A.29) family.</text>
</comment>
<evidence type="ECO:0000256" key="9">
    <source>
        <dbReference type="SAM" id="MobiDB-lite"/>
    </source>
</evidence>
<dbReference type="Ensembl" id="ENSFTIT00000011118.1">
    <property type="protein sequence ID" value="ENSFTIP00000010648.1"/>
    <property type="gene ID" value="ENSFTIG00000007158.1"/>
</dbReference>
<dbReference type="GO" id="GO:0016020">
    <property type="term" value="C:membrane"/>
    <property type="evidence" value="ECO:0007669"/>
    <property type="project" value="UniProtKB-SubCell"/>
</dbReference>